<evidence type="ECO:0000256" key="2">
    <source>
        <dbReference type="ARBA" id="ARBA00022801"/>
    </source>
</evidence>
<dbReference type="EMBL" id="QTKX01000001">
    <property type="protein sequence ID" value="MBS8263809.1"/>
    <property type="molecule type" value="Genomic_DNA"/>
</dbReference>
<sequence length="313" mass="37592">MSKYKKQQRQNDRWDHKYDSLDLKKLLTILKENRRNIQSNQQLYYDPEQDGLDIKKYYRGAQDLDLSGLALFYKFHTIVYQSHKNQLPYFLAKDLYLYTWVDLYPDGSAKSIYSSQMKDPESLLIEDNETLREKYDEFRRRSRKIQVNGFDSIKELKVFEDHFKMNTEHIVPQSWFEGAEPMKGDLHHLFVCEPDCNISRSNYPFADFDFYNPESDDEPIQNNCGVKSGFEFEPEHGKGASARAMLYFFLRYPRRVKNEFKKKVDIPLLARWNEEFPPTLYEQHRNQAIYYIQGNRNPFIDFPELAEKIDFPW</sequence>
<keyword evidence="2" id="KW-0378">Hydrolase</keyword>
<evidence type="ECO:0000313" key="3">
    <source>
        <dbReference type="EMBL" id="MBS8263809.1"/>
    </source>
</evidence>
<keyword evidence="1" id="KW-0540">Nuclease</keyword>
<dbReference type="Pfam" id="PF04231">
    <property type="entry name" value="Endonuclease_1"/>
    <property type="match status" value="1"/>
</dbReference>
<dbReference type="RefSeq" id="WP_213367348.1">
    <property type="nucleotide sequence ID" value="NZ_QTKX01000001.1"/>
</dbReference>
<keyword evidence="4" id="KW-1185">Reference proteome</keyword>
<dbReference type="PANTHER" id="PTHR33607">
    <property type="entry name" value="ENDONUCLEASE-1"/>
    <property type="match status" value="1"/>
</dbReference>
<keyword evidence="3" id="KW-0255">Endonuclease</keyword>
<protein>
    <submittedName>
        <fullName evidence="3">Endonuclease I</fullName>
    </submittedName>
</protein>
<dbReference type="GO" id="GO:0016787">
    <property type="term" value="F:hydrolase activity"/>
    <property type="evidence" value="ECO:0007669"/>
    <property type="project" value="UniProtKB-KW"/>
</dbReference>
<evidence type="ECO:0000313" key="4">
    <source>
        <dbReference type="Proteomes" id="UP000761411"/>
    </source>
</evidence>
<dbReference type="InterPro" id="IPR044925">
    <property type="entry name" value="His-Me_finger_sf"/>
</dbReference>
<name>A0A944CJ78_9BACI</name>
<accession>A0A944CJ78</accession>
<gene>
    <name evidence="3" type="ORF">DYI25_05050</name>
</gene>
<evidence type="ECO:0000256" key="1">
    <source>
        <dbReference type="ARBA" id="ARBA00022722"/>
    </source>
</evidence>
<comment type="caution">
    <text evidence="3">The sequence shown here is derived from an EMBL/GenBank/DDBJ whole genome shotgun (WGS) entry which is preliminary data.</text>
</comment>
<dbReference type="AlphaFoldDB" id="A0A944CJ78"/>
<dbReference type="InterPro" id="IPR007346">
    <property type="entry name" value="Endonuclease-I"/>
</dbReference>
<reference evidence="3 4" key="1">
    <citation type="journal article" date="2021" name="Microorganisms">
        <title>Bacterial Dimethylsulfoniopropionate Biosynthesis in the East China Sea.</title>
        <authorList>
            <person name="Liu J."/>
            <person name="Zhang Y."/>
            <person name="Liu J."/>
            <person name="Zhong H."/>
            <person name="Williams B.T."/>
            <person name="Zheng Y."/>
            <person name="Curson A.R.J."/>
            <person name="Sun C."/>
            <person name="Sun H."/>
            <person name="Song D."/>
            <person name="Wagner Mackenzie B."/>
            <person name="Bermejo Martinez A."/>
            <person name="Todd J.D."/>
            <person name="Zhang X.H."/>
        </authorList>
    </citation>
    <scope>NUCLEOTIDE SEQUENCE [LARGE SCALE GENOMIC DNA]</scope>
    <source>
        <strain evidence="3 4">ESS08</strain>
    </source>
</reference>
<dbReference type="GO" id="GO:0004519">
    <property type="term" value="F:endonuclease activity"/>
    <property type="evidence" value="ECO:0007669"/>
    <property type="project" value="UniProtKB-KW"/>
</dbReference>
<dbReference type="Proteomes" id="UP000761411">
    <property type="component" value="Unassembled WGS sequence"/>
</dbReference>
<organism evidence="3 4">
    <name type="scientific">Mesobacillus boroniphilus</name>
    <dbReference type="NCBI Taxonomy" id="308892"/>
    <lineage>
        <taxon>Bacteria</taxon>
        <taxon>Bacillati</taxon>
        <taxon>Bacillota</taxon>
        <taxon>Bacilli</taxon>
        <taxon>Bacillales</taxon>
        <taxon>Bacillaceae</taxon>
        <taxon>Mesobacillus</taxon>
    </lineage>
</organism>
<dbReference type="SUPFAM" id="SSF54060">
    <property type="entry name" value="His-Me finger endonucleases"/>
    <property type="match status" value="1"/>
</dbReference>
<proteinExistence type="predicted"/>
<dbReference type="PANTHER" id="PTHR33607:SF2">
    <property type="entry name" value="ENDONUCLEASE-1"/>
    <property type="match status" value="1"/>
</dbReference>